<feature type="non-terminal residue" evidence="2">
    <location>
        <position position="1"/>
    </location>
</feature>
<evidence type="ECO:0000256" key="1">
    <source>
        <dbReference type="SAM" id="MobiDB-lite"/>
    </source>
</evidence>
<gene>
    <name evidence="2" type="ORF">METZ01_LOCUS51372</name>
</gene>
<name>A0A381S5A5_9ZZZZ</name>
<protein>
    <submittedName>
        <fullName evidence="2">Uncharacterized protein</fullName>
    </submittedName>
</protein>
<organism evidence="2">
    <name type="scientific">marine metagenome</name>
    <dbReference type="NCBI Taxonomy" id="408172"/>
    <lineage>
        <taxon>unclassified sequences</taxon>
        <taxon>metagenomes</taxon>
        <taxon>ecological metagenomes</taxon>
    </lineage>
</organism>
<reference evidence="2" key="1">
    <citation type="submission" date="2018-05" db="EMBL/GenBank/DDBJ databases">
        <authorList>
            <person name="Lanie J.A."/>
            <person name="Ng W.-L."/>
            <person name="Kazmierczak K.M."/>
            <person name="Andrzejewski T.M."/>
            <person name="Davidsen T.M."/>
            <person name="Wayne K.J."/>
            <person name="Tettelin H."/>
            <person name="Glass J.I."/>
            <person name="Rusch D."/>
            <person name="Podicherti R."/>
            <person name="Tsui H.-C.T."/>
            <person name="Winkler M.E."/>
        </authorList>
    </citation>
    <scope>NUCLEOTIDE SEQUENCE</scope>
</reference>
<accession>A0A381S5A5</accession>
<sequence length="29" mass="2848">GGLEPPHLSAPDPKSGVSTNSTTLATISI</sequence>
<proteinExistence type="predicted"/>
<dbReference type="EMBL" id="UINC01002611">
    <property type="protein sequence ID" value="SUZ98518.1"/>
    <property type="molecule type" value="Genomic_DNA"/>
</dbReference>
<feature type="region of interest" description="Disordered" evidence="1">
    <location>
        <begin position="1"/>
        <end position="29"/>
    </location>
</feature>
<feature type="compositionally biased region" description="Polar residues" evidence="1">
    <location>
        <begin position="16"/>
        <end position="29"/>
    </location>
</feature>
<evidence type="ECO:0000313" key="2">
    <source>
        <dbReference type="EMBL" id="SUZ98518.1"/>
    </source>
</evidence>
<dbReference type="AlphaFoldDB" id="A0A381S5A5"/>